<proteinExistence type="predicted"/>
<dbReference type="OrthoDB" id="190375at2759"/>
<reference evidence="2 3" key="1">
    <citation type="journal article" date="2013" name="Nature">
        <title>Insights into bilaterian evolution from three spiralian genomes.</title>
        <authorList>
            <person name="Simakov O."/>
            <person name="Marletaz F."/>
            <person name="Cho S.J."/>
            <person name="Edsinger-Gonzales E."/>
            <person name="Havlak P."/>
            <person name="Hellsten U."/>
            <person name="Kuo D.H."/>
            <person name="Larsson T."/>
            <person name="Lv J."/>
            <person name="Arendt D."/>
            <person name="Savage R."/>
            <person name="Osoegawa K."/>
            <person name="de Jong P."/>
            <person name="Grimwood J."/>
            <person name="Chapman J.A."/>
            <person name="Shapiro H."/>
            <person name="Aerts A."/>
            <person name="Otillar R.P."/>
            <person name="Terry A.Y."/>
            <person name="Boore J.L."/>
            <person name="Grigoriev I.V."/>
            <person name="Lindberg D.R."/>
            <person name="Seaver E.C."/>
            <person name="Weisblat D.A."/>
            <person name="Putnam N.H."/>
            <person name="Rokhsar D.S."/>
        </authorList>
    </citation>
    <scope>NUCLEOTIDE SEQUENCE [LARGE SCALE GENOMIC DNA]</scope>
</reference>
<evidence type="ECO:0008006" key="4">
    <source>
        <dbReference type="Google" id="ProtNLM"/>
    </source>
</evidence>
<dbReference type="GeneID" id="20245087"/>
<keyword evidence="1" id="KW-0175">Coiled coil</keyword>
<dbReference type="OMA" id="LHTTSKY"/>
<keyword evidence="3" id="KW-1185">Reference proteome</keyword>
<organism evidence="2 3">
    <name type="scientific">Lottia gigantea</name>
    <name type="common">Giant owl limpet</name>
    <dbReference type="NCBI Taxonomy" id="225164"/>
    <lineage>
        <taxon>Eukaryota</taxon>
        <taxon>Metazoa</taxon>
        <taxon>Spiralia</taxon>
        <taxon>Lophotrochozoa</taxon>
        <taxon>Mollusca</taxon>
        <taxon>Gastropoda</taxon>
        <taxon>Patellogastropoda</taxon>
        <taxon>Lottioidea</taxon>
        <taxon>Lottiidae</taxon>
        <taxon>Lottia</taxon>
    </lineage>
</organism>
<dbReference type="SUPFAM" id="SSF52540">
    <property type="entry name" value="P-loop containing nucleoside triphosphate hydrolases"/>
    <property type="match status" value="1"/>
</dbReference>
<feature type="coiled-coil region" evidence="1">
    <location>
        <begin position="121"/>
        <end position="155"/>
    </location>
</feature>
<dbReference type="PROSITE" id="PS50096">
    <property type="entry name" value="IQ"/>
    <property type="match status" value="3"/>
</dbReference>
<dbReference type="InterPro" id="IPR027417">
    <property type="entry name" value="P-loop_NTPase"/>
</dbReference>
<dbReference type="KEGG" id="lgi:LOTGIDRAFT_194691"/>
<name>V3ZR22_LOTGI</name>
<gene>
    <name evidence="2" type="ORF">LOTGIDRAFT_194691</name>
</gene>
<evidence type="ECO:0000313" key="3">
    <source>
        <dbReference type="Proteomes" id="UP000030746"/>
    </source>
</evidence>
<accession>V3ZR22</accession>
<evidence type="ECO:0000313" key="2">
    <source>
        <dbReference type="EMBL" id="ESO86817.1"/>
    </source>
</evidence>
<dbReference type="Pfam" id="PF00612">
    <property type="entry name" value="IQ"/>
    <property type="match status" value="3"/>
</dbReference>
<dbReference type="STRING" id="225164.V3ZR22"/>
<dbReference type="AlphaFoldDB" id="V3ZR22"/>
<protein>
    <recommendedName>
        <fullName evidence="4">Spermatogenesis-associated protein 17</fullName>
    </recommendedName>
</protein>
<dbReference type="EMBL" id="KB202990">
    <property type="protein sequence ID" value="ESO86817.1"/>
    <property type="molecule type" value="Genomic_DNA"/>
</dbReference>
<dbReference type="CTD" id="20245087"/>
<dbReference type="RefSeq" id="XP_009062512.1">
    <property type="nucleotide sequence ID" value="XM_009064264.1"/>
</dbReference>
<dbReference type="InterPro" id="IPR000048">
    <property type="entry name" value="IQ_motif_EF-hand-BS"/>
</dbReference>
<dbReference type="Proteomes" id="UP000030746">
    <property type="component" value="Unassembled WGS sequence"/>
</dbReference>
<dbReference type="HOGENOM" id="CLU_044264_0_0_1"/>
<dbReference type="Gene3D" id="1.20.5.190">
    <property type="match status" value="1"/>
</dbReference>
<evidence type="ECO:0000256" key="1">
    <source>
        <dbReference type="SAM" id="Coils"/>
    </source>
</evidence>
<sequence>MAAMVRLQRQVNNIVEETYARKNEAEERRNQEFLAAVEIQSWFRGCRTRGYLKFLNRCATSVQRRWRGFLGRRFYRVLIQNSVFQAKLRFYNQQASKIQKVWKGYYVRKYVFNYYSRKHYLESLQIKNEIIRSELEEYAEQQSQIRQKQADEEERQARVYEARKNHYLISTEVIPGVYNSPFLPFPSANEYVLRNVKPLDRKKKLTKKSDPGWKSCEFPRPEKLPPLVNKPQGPFREPADVQSQRYKNFQPSLRVATDFFSLEEARKTMKAEEWVTRINDDLFLPVGKKEARYQPLLYTTSKYGHLPYGTKYFREVHIDRHITPQPFKTLVPPIPVFDKLNNTYSQGQV</sequence>